<dbReference type="Pfam" id="PF08240">
    <property type="entry name" value="ADH_N"/>
    <property type="match status" value="1"/>
</dbReference>
<dbReference type="InterPro" id="IPR036291">
    <property type="entry name" value="NAD(P)-bd_dom_sf"/>
</dbReference>
<protein>
    <recommendedName>
        <fullName evidence="3">Enoyl reductase (ER) domain-containing protein</fullName>
    </recommendedName>
</protein>
<dbReference type="PATRIC" id="fig|81857.3.peg.1906"/>
<evidence type="ECO:0000313" key="4">
    <source>
        <dbReference type="EMBL" id="KRN27668.1"/>
    </source>
</evidence>
<evidence type="ECO:0000313" key="6">
    <source>
        <dbReference type="Proteomes" id="UP000051645"/>
    </source>
</evidence>
<proteinExistence type="predicted"/>
<dbReference type="PANTHER" id="PTHR48106">
    <property type="entry name" value="QUINONE OXIDOREDUCTASE PIG3-RELATED"/>
    <property type="match status" value="1"/>
</dbReference>
<evidence type="ECO:0000256" key="2">
    <source>
        <dbReference type="ARBA" id="ARBA00023002"/>
    </source>
</evidence>
<evidence type="ECO:0000313" key="7">
    <source>
        <dbReference type="Proteomes" id="UP000051751"/>
    </source>
</evidence>
<keyword evidence="6" id="KW-1185">Reference proteome</keyword>
<dbReference type="Gene3D" id="3.90.180.10">
    <property type="entry name" value="Medium-chain alcohol dehydrogenases, catalytic domain"/>
    <property type="match status" value="1"/>
</dbReference>
<keyword evidence="2" id="KW-0560">Oxidoreductase</keyword>
<dbReference type="SUPFAM" id="SSF50129">
    <property type="entry name" value="GroES-like"/>
    <property type="match status" value="1"/>
</dbReference>
<evidence type="ECO:0000256" key="1">
    <source>
        <dbReference type="ARBA" id="ARBA00022857"/>
    </source>
</evidence>
<dbReference type="InterPro" id="IPR020843">
    <property type="entry name" value="ER"/>
</dbReference>
<name>A0A0R2FSN2_9LACO</name>
<reference evidence="6 7" key="1">
    <citation type="journal article" date="2015" name="Genome Announc.">
        <title>Expanding the biotechnology potential of lactobacilli through comparative genomics of 213 strains and associated genera.</title>
        <authorList>
            <person name="Sun Z."/>
            <person name="Harris H.M."/>
            <person name="McCann A."/>
            <person name="Guo C."/>
            <person name="Argimon S."/>
            <person name="Zhang W."/>
            <person name="Yang X."/>
            <person name="Jeffery I.B."/>
            <person name="Cooney J.C."/>
            <person name="Kagawa T.F."/>
            <person name="Liu W."/>
            <person name="Song Y."/>
            <person name="Salvetti E."/>
            <person name="Wrobel A."/>
            <person name="Rasinkangas P."/>
            <person name="Parkhill J."/>
            <person name="Rea M.C."/>
            <person name="O'Sullivan O."/>
            <person name="Ritari J."/>
            <person name="Douillard F.P."/>
            <person name="Paul Ross R."/>
            <person name="Yang R."/>
            <person name="Briner A.E."/>
            <person name="Felis G.E."/>
            <person name="de Vos W.M."/>
            <person name="Barrangou R."/>
            <person name="Klaenhammer T.R."/>
            <person name="Caufield P.W."/>
            <person name="Cui Y."/>
            <person name="Zhang H."/>
            <person name="O'Toole P.W."/>
        </authorList>
    </citation>
    <scope>NUCLEOTIDE SEQUENCE [LARGE SCALE GENOMIC DNA]</scope>
    <source>
        <strain evidence="4 7">ATCC BAA-66</strain>
        <strain evidence="5 6">DSM 13344</strain>
    </source>
</reference>
<dbReference type="SUPFAM" id="SSF51735">
    <property type="entry name" value="NAD(P)-binding Rossmann-fold domains"/>
    <property type="match status" value="1"/>
</dbReference>
<dbReference type="CDD" id="cd05280">
    <property type="entry name" value="MDR_yhdh_yhfp"/>
    <property type="match status" value="1"/>
</dbReference>
<dbReference type="PANTHER" id="PTHR48106:SF18">
    <property type="entry name" value="QUINONE OXIDOREDUCTASE PIG3"/>
    <property type="match status" value="1"/>
</dbReference>
<dbReference type="EMBL" id="JQAZ01000007">
    <property type="protein sequence ID" value="KRN30365.1"/>
    <property type="molecule type" value="Genomic_DNA"/>
</dbReference>
<dbReference type="Proteomes" id="UP000051645">
    <property type="component" value="Unassembled WGS sequence"/>
</dbReference>
<comment type="caution">
    <text evidence="4">The sequence shown here is derived from an EMBL/GenBank/DDBJ whole genome shotgun (WGS) entry which is preliminary data.</text>
</comment>
<dbReference type="InterPro" id="IPR011032">
    <property type="entry name" value="GroES-like_sf"/>
</dbReference>
<dbReference type="AlphaFoldDB" id="A0A0R2FSN2"/>
<dbReference type="RefSeq" id="WP_057770892.1">
    <property type="nucleotide sequence ID" value="NZ_JQAT01000006.1"/>
</dbReference>
<gene>
    <name evidence="4" type="ORF">IV38_GL001880</name>
    <name evidence="5" type="ORF">IV40_GL001954</name>
</gene>
<feature type="domain" description="Enoyl reductase (ER)" evidence="3">
    <location>
        <begin position="15"/>
        <end position="318"/>
    </location>
</feature>
<dbReference type="NCBIfam" id="TIGR02823">
    <property type="entry name" value="oxido_YhdH"/>
    <property type="match status" value="1"/>
</dbReference>
<dbReference type="EMBL" id="JQAT01000006">
    <property type="protein sequence ID" value="KRN27668.1"/>
    <property type="molecule type" value="Genomic_DNA"/>
</dbReference>
<dbReference type="SMART" id="SM00829">
    <property type="entry name" value="PKS_ER"/>
    <property type="match status" value="1"/>
</dbReference>
<dbReference type="STRING" id="81857.IV38_GL001880"/>
<evidence type="ECO:0000313" key="5">
    <source>
        <dbReference type="EMBL" id="KRN30365.1"/>
    </source>
</evidence>
<evidence type="ECO:0000259" key="3">
    <source>
        <dbReference type="SMART" id="SM00829"/>
    </source>
</evidence>
<dbReference type="OrthoDB" id="9782155at2"/>
<dbReference type="GO" id="GO:0070402">
    <property type="term" value="F:NADPH binding"/>
    <property type="evidence" value="ECO:0007669"/>
    <property type="project" value="TreeGrafter"/>
</dbReference>
<dbReference type="Proteomes" id="UP000051751">
    <property type="component" value="Unassembled WGS sequence"/>
</dbReference>
<accession>A0A0R2FSN2</accession>
<keyword evidence="1" id="KW-0521">NADP</keyword>
<dbReference type="InterPro" id="IPR013154">
    <property type="entry name" value="ADH-like_N"/>
</dbReference>
<dbReference type="GO" id="GO:0016651">
    <property type="term" value="F:oxidoreductase activity, acting on NAD(P)H"/>
    <property type="evidence" value="ECO:0007669"/>
    <property type="project" value="TreeGrafter"/>
</dbReference>
<dbReference type="InterPro" id="IPR014188">
    <property type="entry name" value="Acrylyl-CoA_reductase_AcuI"/>
</dbReference>
<dbReference type="Gene3D" id="3.40.50.720">
    <property type="entry name" value="NAD(P)-binding Rossmann-like Domain"/>
    <property type="match status" value="1"/>
</dbReference>
<sequence length="335" mass="36540">MATYQALVLVPHNHQIMPQIQTKEACQTLPAHQVTVKVQAADLNHKDYLALKPDSKVIYEYPRVGGIDFAGTVTASNDARFIAGETVFATGYGLGTDHDGGFQQSVTVPGDWLQPLPDGMDLKEVMYYGTAGLTAALAVSKLLDQPALQNYDAPILITGVTGSVGSLELAILNKLGYTNLTVVSRQQEIILQDELSRLGATHLLKPAYFLQTASKPLQHQEFSAVLDSVGGDLLAAILPHVTYEGRVTMAGNSAGNRLKATVLPFILRGITLYGIDSVYQKEDERKKMWHLLATKFNLKDWPHPVAKVVAFDELPEILKAGPQTKLPQRTLVEIS</sequence>
<organism evidence="4 7">
    <name type="scientific">Lactobacillus selangorensis</name>
    <dbReference type="NCBI Taxonomy" id="81857"/>
    <lineage>
        <taxon>Bacteria</taxon>
        <taxon>Bacillati</taxon>
        <taxon>Bacillota</taxon>
        <taxon>Bacilli</taxon>
        <taxon>Lactobacillales</taxon>
        <taxon>Lactobacillaceae</taxon>
        <taxon>Lactobacillus</taxon>
    </lineage>
</organism>